<organism evidence="3 4">
    <name type="scientific">Rousettus aegyptiacus</name>
    <name type="common">Egyptian fruit bat</name>
    <name type="synonym">Pteropus aegyptiacus</name>
    <dbReference type="NCBI Taxonomy" id="9407"/>
    <lineage>
        <taxon>Eukaryota</taxon>
        <taxon>Metazoa</taxon>
        <taxon>Chordata</taxon>
        <taxon>Craniata</taxon>
        <taxon>Vertebrata</taxon>
        <taxon>Euteleostomi</taxon>
        <taxon>Mammalia</taxon>
        <taxon>Eutheria</taxon>
        <taxon>Laurasiatheria</taxon>
        <taxon>Chiroptera</taxon>
        <taxon>Yinpterochiroptera</taxon>
        <taxon>Pteropodoidea</taxon>
        <taxon>Pteropodidae</taxon>
        <taxon>Rousettinae</taxon>
        <taxon>Rousettus</taxon>
    </lineage>
</organism>
<dbReference type="InterPro" id="IPR036322">
    <property type="entry name" value="WD40_repeat_dom_sf"/>
</dbReference>
<feature type="repeat" description="WD" evidence="1">
    <location>
        <begin position="160"/>
        <end position="202"/>
    </location>
</feature>
<keyword evidence="4" id="KW-1185">Reference proteome</keyword>
<keyword evidence="1" id="KW-0853">WD repeat</keyword>
<dbReference type="InterPro" id="IPR001680">
    <property type="entry name" value="WD40_rpt"/>
</dbReference>
<comment type="caution">
    <text evidence="3">The sequence shown here is derived from an EMBL/GenBank/DDBJ whole genome shotgun (WGS) entry which is preliminary data.</text>
</comment>
<dbReference type="AlphaFoldDB" id="A0A7J8KJQ4"/>
<dbReference type="SMART" id="SM00320">
    <property type="entry name" value="WD40"/>
    <property type="match status" value="9"/>
</dbReference>
<dbReference type="Gene3D" id="2.130.10.10">
    <property type="entry name" value="YVTN repeat-like/Quinoprotein amine dehydrogenase"/>
    <property type="match status" value="4"/>
</dbReference>
<dbReference type="SUPFAM" id="SSF50978">
    <property type="entry name" value="WD40 repeat-like"/>
    <property type="match status" value="1"/>
</dbReference>
<proteinExistence type="predicted"/>
<dbReference type="SUPFAM" id="SSF101908">
    <property type="entry name" value="Putative isomerase YbhE"/>
    <property type="match status" value="1"/>
</dbReference>
<dbReference type="InterPro" id="IPR042411">
    <property type="entry name" value="WDR27"/>
</dbReference>
<protein>
    <submittedName>
        <fullName evidence="3">WD repeat domain 27</fullName>
    </submittedName>
</protein>
<dbReference type="PANTHER" id="PTHR44525:SF1">
    <property type="entry name" value="WD REPEAT-CONTAINING PROTEIN 27"/>
    <property type="match status" value="1"/>
</dbReference>
<evidence type="ECO:0000313" key="4">
    <source>
        <dbReference type="Proteomes" id="UP000593571"/>
    </source>
</evidence>
<evidence type="ECO:0000313" key="3">
    <source>
        <dbReference type="EMBL" id="KAF6509069.1"/>
    </source>
</evidence>
<accession>A0A7J8KJQ4</accession>
<dbReference type="PROSITE" id="PS50294">
    <property type="entry name" value="WD_REPEATS_REGION"/>
    <property type="match status" value="3"/>
</dbReference>
<dbReference type="Pfam" id="PF00400">
    <property type="entry name" value="WD40"/>
    <property type="match status" value="4"/>
</dbReference>
<sequence length="825" mass="89693">MEEPRGDFCADEGCAGDVVVEKYLAESKVSASHVQLACRGPHCAFPVDGNELRVWNAEDPSCQLLILRGHHQPITAVAFGNTVDPLLICSASEDYVIKWSLEECREKVLQGSPPRGIIVGALLGKVRYLRFSPDDRVAAVCAGNKIFMLDVESQSTLTELEGHQGPVTAAEFCSWQAHVIISVSEDRSFKVWDHRLGSLMYSSSVLAASPLLSLFVDGRSQQLVTGCAAGQLWIFSVVEGHHYRCVTHVDLRKQGESFFTRRAGSHRCRPLGESQLPSASDLDHGDSSEVALPVLGLAPCDLSLALHPECASCLSPENTSCLWIGSSAGLFVFNLANFEFEAVLLFRDFRSLSIQVAGSCAVASEAGGDEAACVLTSLFGNEVAVLEVSVPALLRSWRRPAPGQPLSVLPSSCVVSTSPLYFRIIEEKSAKPVRQKQSAARGAVQDQPLVFRSRIRSSGYTSAPHATMFSPKTNVKNDGERSAKCKSSHRCKERPAQSPLPTRLRRRAVAPAAVRCVQFSADGRRLACGLASHVSLAFDADLTGTPAVFSGHDGAVSVVCWSHDGKWLLSASQDGTLRVWSARRAELALCLDKDVLPQPARCAQFYYLDAFILSASGPEVRLLRHHVDTRRDELRRYRQRSWCRAVCGLRMTGTADVTGLSAANDFYSYLVLAAGRSRTVEVFDLNAGCSAAVIRDAHTRPVHQICQNKGSSFTTQQAQAYNLFATTAIGDGIRLWDLRTLRCERRFEGHPSRCYPCGMAFSPCGRYVACGAEDRHAYVYEMGSSTFSHRLAGHTDTVTGVAFSPSAPQLVTAALDGSLQLFAAE</sequence>
<name>A0A7J8KJQ4_ROUAE</name>
<feature type="repeat" description="WD" evidence="1">
    <location>
        <begin position="791"/>
        <end position="825"/>
    </location>
</feature>
<dbReference type="InterPro" id="IPR015943">
    <property type="entry name" value="WD40/YVTN_repeat-like_dom_sf"/>
</dbReference>
<evidence type="ECO:0000256" key="1">
    <source>
        <dbReference type="PROSITE-ProRule" id="PRU00221"/>
    </source>
</evidence>
<feature type="region of interest" description="Disordered" evidence="2">
    <location>
        <begin position="462"/>
        <end position="503"/>
    </location>
</feature>
<feature type="repeat" description="WD" evidence="1">
    <location>
        <begin position="549"/>
        <end position="590"/>
    </location>
</feature>
<gene>
    <name evidence="3" type="ORF">HJG63_020600</name>
</gene>
<evidence type="ECO:0000256" key="2">
    <source>
        <dbReference type="SAM" id="MobiDB-lite"/>
    </source>
</evidence>
<reference evidence="3 4" key="1">
    <citation type="journal article" date="2020" name="Nature">
        <title>Six reference-quality genomes reveal evolution of bat adaptations.</title>
        <authorList>
            <person name="Jebb D."/>
            <person name="Huang Z."/>
            <person name="Pippel M."/>
            <person name="Hughes G.M."/>
            <person name="Lavrichenko K."/>
            <person name="Devanna P."/>
            <person name="Winkler S."/>
            <person name="Jermiin L.S."/>
            <person name="Skirmuntt E.C."/>
            <person name="Katzourakis A."/>
            <person name="Burkitt-Gray L."/>
            <person name="Ray D.A."/>
            <person name="Sullivan K.A.M."/>
            <person name="Roscito J.G."/>
            <person name="Kirilenko B.M."/>
            <person name="Davalos L.M."/>
            <person name="Corthals A.P."/>
            <person name="Power M.L."/>
            <person name="Jones G."/>
            <person name="Ransome R.D."/>
            <person name="Dechmann D.K.N."/>
            <person name="Locatelli A.G."/>
            <person name="Puechmaille S.J."/>
            <person name="Fedrigo O."/>
            <person name="Jarvis E.D."/>
            <person name="Hiller M."/>
            <person name="Vernes S.C."/>
            <person name="Myers E.W."/>
            <person name="Teeling E.C."/>
        </authorList>
    </citation>
    <scope>NUCLEOTIDE SEQUENCE [LARGE SCALE GENOMIC DNA]</scope>
    <source>
        <strain evidence="3">MRouAeg1</strain>
        <tissue evidence="3">Muscle</tissue>
    </source>
</reference>
<dbReference type="PANTHER" id="PTHR44525">
    <property type="entry name" value="WD REPEAT-CONTAINING PROTEIN 27"/>
    <property type="match status" value="1"/>
</dbReference>
<dbReference type="PROSITE" id="PS50082">
    <property type="entry name" value="WD_REPEATS_2"/>
    <property type="match status" value="3"/>
</dbReference>
<dbReference type="Proteomes" id="UP000593571">
    <property type="component" value="Unassembled WGS sequence"/>
</dbReference>
<dbReference type="EMBL" id="JACASE010000001">
    <property type="protein sequence ID" value="KAF6509069.1"/>
    <property type="molecule type" value="Genomic_DNA"/>
</dbReference>